<comment type="caution">
    <text evidence="1">The sequence shown here is derived from an EMBL/GenBank/DDBJ whole genome shotgun (WGS) entry which is preliminary data.</text>
</comment>
<dbReference type="EMBL" id="BTSX01000006">
    <property type="protein sequence ID" value="GMT04182.1"/>
    <property type="molecule type" value="Genomic_DNA"/>
</dbReference>
<protein>
    <submittedName>
        <fullName evidence="1">Uncharacterized protein</fullName>
    </submittedName>
</protein>
<accession>A0AAV5UCV5</accession>
<name>A0AAV5UCV5_9BILA</name>
<evidence type="ECO:0000313" key="2">
    <source>
        <dbReference type="Proteomes" id="UP001432027"/>
    </source>
</evidence>
<organism evidence="1 2">
    <name type="scientific">Pristionchus entomophagus</name>
    <dbReference type="NCBI Taxonomy" id="358040"/>
    <lineage>
        <taxon>Eukaryota</taxon>
        <taxon>Metazoa</taxon>
        <taxon>Ecdysozoa</taxon>
        <taxon>Nematoda</taxon>
        <taxon>Chromadorea</taxon>
        <taxon>Rhabditida</taxon>
        <taxon>Rhabditina</taxon>
        <taxon>Diplogasteromorpha</taxon>
        <taxon>Diplogasteroidea</taxon>
        <taxon>Neodiplogasteridae</taxon>
        <taxon>Pristionchus</taxon>
    </lineage>
</organism>
<sequence length="109" mass="12127">MGSLRKGTIAFSVSSIPPSIFLPSSNNPITPAHLNLSHKPEAENTRRMEIVWPESASNPFAISNAVSSWIPLSYCPRILDQRPLSWCVLFSDARLCLMKRGRDGHLKIP</sequence>
<gene>
    <name evidence="1" type="ORF">PENTCL1PPCAC_26356</name>
</gene>
<evidence type="ECO:0000313" key="1">
    <source>
        <dbReference type="EMBL" id="GMT04182.1"/>
    </source>
</evidence>
<proteinExistence type="predicted"/>
<dbReference type="AlphaFoldDB" id="A0AAV5UCV5"/>
<feature type="non-terminal residue" evidence="1">
    <location>
        <position position="109"/>
    </location>
</feature>
<reference evidence="1" key="1">
    <citation type="submission" date="2023-10" db="EMBL/GenBank/DDBJ databases">
        <title>Genome assembly of Pristionchus species.</title>
        <authorList>
            <person name="Yoshida K."/>
            <person name="Sommer R.J."/>
        </authorList>
    </citation>
    <scope>NUCLEOTIDE SEQUENCE</scope>
    <source>
        <strain evidence="1">RS0144</strain>
    </source>
</reference>
<dbReference type="Proteomes" id="UP001432027">
    <property type="component" value="Unassembled WGS sequence"/>
</dbReference>
<keyword evidence="2" id="KW-1185">Reference proteome</keyword>